<evidence type="ECO:0000313" key="6">
    <source>
        <dbReference type="Proteomes" id="UP001602245"/>
    </source>
</evidence>
<dbReference type="InterPro" id="IPR027383">
    <property type="entry name" value="Znf_put"/>
</dbReference>
<keyword evidence="1" id="KW-0805">Transcription regulation</keyword>
<proteinExistence type="predicted"/>
<protein>
    <submittedName>
        <fullName evidence="5">Anti-sigma factor family protein</fullName>
    </submittedName>
</protein>
<evidence type="ECO:0000256" key="3">
    <source>
        <dbReference type="SAM" id="Phobius"/>
    </source>
</evidence>
<keyword evidence="3" id="KW-1133">Transmembrane helix</keyword>
<evidence type="ECO:0000256" key="2">
    <source>
        <dbReference type="ARBA" id="ARBA00023163"/>
    </source>
</evidence>
<comment type="caution">
    <text evidence="5">The sequence shown here is derived from an EMBL/GenBank/DDBJ whole genome shotgun (WGS) entry which is preliminary data.</text>
</comment>
<feature type="domain" description="Putative zinc-finger" evidence="4">
    <location>
        <begin position="19"/>
        <end position="45"/>
    </location>
</feature>
<dbReference type="InterPro" id="IPR041916">
    <property type="entry name" value="Anti_sigma_zinc_sf"/>
</dbReference>
<dbReference type="EMBL" id="JBIAZU010000009">
    <property type="protein sequence ID" value="MFF5296820.1"/>
    <property type="molecule type" value="Genomic_DNA"/>
</dbReference>
<dbReference type="Proteomes" id="UP001602245">
    <property type="component" value="Unassembled WGS sequence"/>
</dbReference>
<evidence type="ECO:0000313" key="5">
    <source>
        <dbReference type="EMBL" id="MFF5296820.1"/>
    </source>
</evidence>
<dbReference type="Gene3D" id="1.10.10.1320">
    <property type="entry name" value="Anti-sigma factor, zinc-finger domain"/>
    <property type="match status" value="1"/>
</dbReference>
<dbReference type="Pfam" id="PF13490">
    <property type="entry name" value="zf-HC2"/>
    <property type="match status" value="1"/>
</dbReference>
<reference evidence="5 6" key="1">
    <citation type="submission" date="2024-10" db="EMBL/GenBank/DDBJ databases">
        <title>The Natural Products Discovery Center: Release of the First 8490 Sequenced Strains for Exploring Actinobacteria Biosynthetic Diversity.</title>
        <authorList>
            <person name="Kalkreuter E."/>
            <person name="Kautsar S.A."/>
            <person name="Yang D."/>
            <person name="Bader C.D."/>
            <person name="Teijaro C.N."/>
            <person name="Fluegel L."/>
            <person name="Davis C.M."/>
            <person name="Simpson J.R."/>
            <person name="Lauterbach L."/>
            <person name="Steele A.D."/>
            <person name="Gui C."/>
            <person name="Meng S."/>
            <person name="Li G."/>
            <person name="Viehrig K."/>
            <person name="Ye F."/>
            <person name="Su P."/>
            <person name="Kiefer A.F."/>
            <person name="Nichols A."/>
            <person name="Cepeda A.J."/>
            <person name="Yan W."/>
            <person name="Fan B."/>
            <person name="Jiang Y."/>
            <person name="Adhikari A."/>
            <person name="Zheng C.-J."/>
            <person name="Schuster L."/>
            <person name="Cowan T.M."/>
            <person name="Smanski M.J."/>
            <person name="Chevrette M.G."/>
            <person name="De Carvalho L.P.S."/>
            <person name="Shen B."/>
        </authorList>
    </citation>
    <scope>NUCLEOTIDE SEQUENCE [LARGE SCALE GENOMIC DNA]</scope>
    <source>
        <strain evidence="5 6">NPDC000087</strain>
    </source>
</reference>
<keyword evidence="2" id="KW-0804">Transcription</keyword>
<gene>
    <name evidence="5" type="ORF">ACFY35_45945</name>
</gene>
<organism evidence="5 6">
    <name type="scientific">Paractinoplanes globisporus</name>
    <dbReference type="NCBI Taxonomy" id="113565"/>
    <lineage>
        <taxon>Bacteria</taxon>
        <taxon>Bacillati</taxon>
        <taxon>Actinomycetota</taxon>
        <taxon>Actinomycetes</taxon>
        <taxon>Micromonosporales</taxon>
        <taxon>Micromonosporaceae</taxon>
        <taxon>Paractinoplanes</taxon>
    </lineage>
</organism>
<accession>A0ABW6WW50</accession>
<keyword evidence="3" id="KW-0472">Membrane</keyword>
<feature type="transmembrane region" description="Helical" evidence="3">
    <location>
        <begin position="102"/>
        <end position="124"/>
    </location>
</feature>
<sequence length="238" mass="25042">MRSAEGGDGVHCEHEHDDGAYVLGALSPAERAAYERHLATCSFCREAVADISALPDLLSRLDAKEFAKLLDPTLTADHPGASLRDMAAPAAGRGKRRKTLGVRMLSSVAVAILVGLVGIGVLAWTRDTSPGSSPSGPAVAMTRVDSSSRVTATLRLTSTAGGTKADLTCTYSAEATEASTFRLVAYGHNDEEEQIGSWDAAPGAVFPMQGFTHFGRGAIKRIALVRFDGRVLLAYDVP</sequence>
<dbReference type="RefSeq" id="WP_245577437.1">
    <property type="nucleotide sequence ID" value="NZ_JBIAZU010000009.1"/>
</dbReference>
<evidence type="ECO:0000256" key="1">
    <source>
        <dbReference type="ARBA" id="ARBA00023015"/>
    </source>
</evidence>
<evidence type="ECO:0000259" key="4">
    <source>
        <dbReference type="Pfam" id="PF13490"/>
    </source>
</evidence>
<name>A0ABW6WW50_9ACTN</name>
<keyword evidence="3" id="KW-0812">Transmembrane</keyword>
<keyword evidence="6" id="KW-1185">Reference proteome</keyword>